<organism evidence="1 2">
    <name type="scientific">Exserohilum turcicum (strain 28A)</name>
    <name type="common">Northern leaf blight fungus</name>
    <name type="synonym">Setosphaeria turcica</name>
    <dbReference type="NCBI Taxonomy" id="671987"/>
    <lineage>
        <taxon>Eukaryota</taxon>
        <taxon>Fungi</taxon>
        <taxon>Dikarya</taxon>
        <taxon>Ascomycota</taxon>
        <taxon>Pezizomycotina</taxon>
        <taxon>Dothideomycetes</taxon>
        <taxon>Pleosporomycetidae</taxon>
        <taxon>Pleosporales</taxon>
        <taxon>Pleosporineae</taxon>
        <taxon>Pleosporaceae</taxon>
        <taxon>Exserohilum</taxon>
    </lineage>
</organism>
<evidence type="ECO:0000313" key="1">
    <source>
        <dbReference type="EMBL" id="EOA88324.1"/>
    </source>
</evidence>
<keyword evidence="2" id="KW-1185">Reference proteome</keyword>
<evidence type="ECO:0000313" key="2">
    <source>
        <dbReference type="Proteomes" id="UP000016935"/>
    </source>
</evidence>
<name>R0KGA7_EXST2</name>
<dbReference type="HOGENOM" id="CLU_2962367_0_0_1"/>
<sequence length="59" mass="5892">MECIVNSTSIPVSASTSTFTSASAFTCAPSTSGVYIHGCINADPIIPVTSASASTSAFM</sequence>
<dbReference type="Proteomes" id="UP000016935">
    <property type="component" value="Unassembled WGS sequence"/>
</dbReference>
<reference evidence="1 2" key="2">
    <citation type="journal article" date="2013" name="PLoS Genet.">
        <title>Comparative genome structure, secondary metabolite, and effector coding capacity across Cochliobolus pathogens.</title>
        <authorList>
            <person name="Condon B.J."/>
            <person name="Leng Y."/>
            <person name="Wu D."/>
            <person name="Bushley K.E."/>
            <person name="Ohm R.A."/>
            <person name="Otillar R."/>
            <person name="Martin J."/>
            <person name="Schackwitz W."/>
            <person name="Grimwood J."/>
            <person name="MohdZainudin N."/>
            <person name="Xue C."/>
            <person name="Wang R."/>
            <person name="Manning V.A."/>
            <person name="Dhillon B."/>
            <person name="Tu Z.J."/>
            <person name="Steffenson B.J."/>
            <person name="Salamov A."/>
            <person name="Sun H."/>
            <person name="Lowry S."/>
            <person name="LaButti K."/>
            <person name="Han J."/>
            <person name="Copeland A."/>
            <person name="Lindquist E."/>
            <person name="Barry K."/>
            <person name="Schmutz J."/>
            <person name="Baker S.E."/>
            <person name="Ciuffetti L.M."/>
            <person name="Grigoriev I.V."/>
            <person name="Zhong S."/>
            <person name="Turgeon B.G."/>
        </authorList>
    </citation>
    <scope>NUCLEOTIDE SEQUENCE [LARGE SCALE GENOMIC DNA]</scope>
    <source>
        <strain evidence="2">28A</strain>
    </source>
</reference>
<protein>
    <submittedName>
        <fullName evidence="1">Uncharacterized protein</fullName>
    </submittedName>
</protein>
<dbReference type="EMBL" id="KB908548">
    <property type="protein sequence ID" value="EOA88324.1"/>
    <property type="molecule type" value="Genomic_DNA"/>
</dbReference>
<accession>R0KGA7</accession>
<dbReference type="AlphaFoldDB" id="R0KGA7"/>
<dbReference type="GeneID" id="19400628"/>
<reference evidence="1 2" key="1">
    <citation type="journal article" date="2012" name="PLoS Pathog.">
        <title>Diverse lifestyles and strategies of plant pathogenesis encoded in the genomes of eighteen Dothideomycetes fungi.</title>
        <authorList>
            <person name="Ohm R.A."/>
            <person name="Feau N."/>
            <person name="Henrissat B."/>
            <person name="Schoch C.L."/>
            <person name="Horwitz B.A."/>
            <person name="Barry K.W."/>
            <person name="Condon B.J."/>
            <person name="Copeland A.C."/>
            <person name="Dhillon B."/>
            <person name="Glaser F."/>
            <person name="Hesse C.N."/>
            <person name="Kosti I."/>
            <person name="LaButti K."/>
            <person name="Lindquist E.A."/>
            <person name="Lucas S."/>
            <person name="Salamov A.A."/>
            <person name="Bradshaw R.E."/>
            <person name="Ciuffetti L."/>
            <person name="Hamelin R.C."/>
            <person name="Kema G.H.J."/>
            <person name="Lawrence C."/>
            <person name="Scott J.A."/>
            <person name="Spatafora J.W."/>
            <person name="Turgeon B.G."/>
            <person name="de Wit P.J.G.M."/>
            <person name="Zhong S."/>
            <person name="Goodwin S.B."/>
            <person name="Grigoriev I.V."/>
        </authorList>
    </citation>
    <scope>NUCLEOTIDE SEQUENCE [LARGE SCALE GENOMIC DNA]</scope>
    <source>
        <strain evidence="2">28A</strain>
    </source>
</reference>
<proteinExistence type="predicted"/>
<gene>
    <name evidence="1" type="ORF">SETTUDRAFT_168680</name>
</gene>
<dbReference type="RefSeq" id="XP_008024336.1">
    <property type="nucleotide sequence ID" value="XM_008026145.1"/>
</dbReference>